<keyword evidence="1" id="KW-0732">Signal</keyword>
<dbReference type="Proteomes" id="UP000248597">
    <property type="component" value="Unassembled WGS sequence"/>
</dbReference>
<sequence>MKYRLFLAAASLAIVVGTPAAAETVALVGGNVVDLAGKAPLRDAVVLIDGERIQTIGPRATTPVPPGVTVIPMDGKWLIPGLMNMHVHLALNLPGASRIHDESPDSIALRTLDNAQKSLWSGVTTIRLTGSDAGVDFTVKRAIDSGVFDGPRIHTAGASIVATGGHGKTEVNGAAEFARAVREQVKAGATWIKLGISGGISDTHGDIGASPFTDDELRTAIEVAHRNGVKVTGHTGSPIASEAAIDAGIDCFEHGYFLTPPVLAKMKKKGVWYVPTIVVSQSGAKAFYKKIGSPDWYLDRVDSVGKAHIQSLRDAISAGVNIALGTDQYPWEPNEGTTATVREAEIYVDAGMTPAQALRTATIEPARMLGVDGEVGLLKAGYYADIVAVNADPTQDIRALRTIEFVMKGGKLIRNDAARQ</sequence>
<feature type="signal peptide" evidence="1">
    <location>
        <begin position="1"/>
        <end position="22"/>
    </location>
</feature>
<dbReference type="InterPro" id="IPR011059">
    <property type="entry name" value="Metal-dep_hydrolase_composite"/>
</dbReference>
<evidence type="ECO:0000256" key="1">
    <source>
        <dbReference type="SAM" id="SignalP"/>
    </source>
</evidence>
<dbReference type="Pfam" id="PF01979">
    <property type="entry name" value="Amidohydro_1"/>
    <property type="match status" value="1"/>
</dbReference>
<evidence type="ECO:0000259" key="2">
    <source>
        <dbReference type="Pfam" id="PF01979"/>
    </source>
</evidence>
<dbReference type="InterPro" id="IPR006680">
    <property type="entry name" value="Amidohydro-rel"/>
</dbReference>
<dbReference type="InterPro" id="IPR032466">
    <property type="entry name" value="Metal_Hydrolase"/>
</dbReference>
<gene>
    <name evidence="3" type="ORF">DI569_08185</name>
</gene>
<accession>A0A2W5KZN0</accession>
<dbReference type="SUPFAM" id="SSF51338">
    <property type="entry name" value="Composite domain of metallo-dependent hydrolases"/>
    <property type="match status" value="1"/>
</dbReference>
<protein>
    <submittedName>
        <fullName evidence="3">Amidohydrolase family protein</fullName>
    </submittedName>
</protein>
<dbReference type="AlphaFoldDB" id="A0A2W5KZN0"/>
<dbReference type="SUPFAM" id="SSF51556">
    <property type="entry name" value="Metallo-dependent hydrolases"/>
    <property type="match status" value="1"/>
</dbReference>
<dbReference type="PANTHER" id="PTHR43135">
    <property type="entry name" value="ALPHA-D-RIBOSE 1-METHYLPHOSPHONATE 5-TRIPHOSPHATE DIPHOSPHATASE"/>
    <property type="match status" value="1"/>
</dbReference>
<reference evidence="3 4" key="1">
    <citation type="submission" date="2017-08" db="EMBL/GenBank/DDBJ databases">
        <title>Infants hospitalized years apart are colonized by the same room-sourced microbial strains.</title>
        <authorList>
            <person name="Brooks B."/>
            <person name="Olm M.R."/>
            <person name="Firek B.A."/>
            <person name="Baker R."/>
            <person name="Thomas B.C."/>
            <person name="Morowitz M.J."/>
            <person name="Banfield J.F."/>
        </authorList>
    </citation>
    <scope>NUCLEOTIDE SEQUENCE [LARGE SCALE GENOMIC DNA]</scope>
    <source>
        <strain evidence="3">S2_005_003_R2_47</strain>
    </source>
</reference>
<organism evidence="3 4">
    <name type="scientific">Sphingopyxis macrogoltabida</name>
    <name type="common">Sphingomonas macrogoltabidus</name>
    <dbReference type="NCBI Taxonomy" id="33050"/>
    <lineage>
        <taxon>Bacteria</taxon>
        <taxon>Pseudomonadati</taxon>
        <taxon>Pseudomonadota</taxon>
        <taxon>Alphaproteobacteria</taxon>
        <taxon>Sphingomonadales</taxon>
        <taxon>Sphingomonadaceae</taxon>
        <taxon>Sphingopyxis</taxon>
    </lineage>
</organism>
<dbReference type="Gene3D" id="2.30.40.10">
    <property type="entry name" value="Urease, subunit C, domain 1"/>
    <property type="match status" value="1"/>
</dbReference>
<proteinExistence type="predicted"/>
<name>A0A2W5KZN0_SPHMC</name>
<keyword evidence="3" id="KW-0378">Hydrolase</keyword>
<dbReference type="InterPro" id="IPR057744">
    <property type="entry name" value="OTAase-like"/>
</dbReference>
<dbReference type="InterPro" id="IPR051781">
    <property type="entry name" value="Metallo-dep_Hydrolase"/>
</dbReference>
<feature type="chain" id="PRO_5015897703" evidence="1">
    <location>
        <begin position="23"/>
        <end position="420"/>
    </location>
</feature>
<feature type="domain" description="Amidohydrolase-related" evidence="2">
    <location>
        <begin position="78"/>
        <end position="412"/>
    </location>
</feature>
<comment type="caution">
    <text evidence="3">The sequence shown here is derived from an EMBL/GenBank/DDBJ whole genome shotgun (WGS) entry which is preliminary data.</text>
</comment>
<dbReference type="EMBL" id="QFPJ01000014">
    <property type="protein sequence ID" value="PZQ22426.1"/>
    <property type="molecule type" value="Genomic_DNA"/>
</dbReference>
<evidence type="ECO:0000313" key="3">
    <source>
        <dbReference type="EMBL" id="PZQ22426.1"/>
    </source>
</evidence>
<dbReference type="Gene3D" id="3.20.20.140">
    <property type="entry name" value="Metal-dependent hydrolases"/>
    <property type="match status" value="1"/>
</dbReference>
<dbReference type="GO" id="GO:0016810">
    <property type="term" value="F:hydrolase activity, acting on carbon-nitrogen (but not peptide) bonds"/>
    <property type="evidence" value="ECO:0007669"/>
    <property type="project" value="InterPro"/>
</dbReference>
<dbReference type="CDD" id="cd01299">
    <property type="entry name" value="Met_dep_hydrolase_A"/>
    <property type="match status" value="1"/>
</dbReference>
<evidence type="ECO:0000313" key="4">
    <source>
        <dbReference type="Proteomes" id="UP000248597"/>
    </source>
</evidence>
<dbReference type="PANTHER" id="PTHR43135:SF3">
    <property type="entry name" value="ALPHA-D-RIBOSE 1-METHYLPHOSPHONATE 5-TRIPHOSPHATE DIPHOSPHATASE"/>
    <property type="match status" value="1"/>
</dbReference>